<dbReference type="InterPro" id="IPR013078">
    <property type="entry name" value="His_Pase_superF_clade-1"/>
</dbReference>
<dbReference type="InterPro" id="IPR050275">
    <property type="entry name" value="PGM_Phosphatase"/>
</dbReference>
<dbReference type="GO" id="GO:0005737">
    <property type="term" value="C:cytoplasm"/>
    <property type="evidence" value="ECO:0007669"/>
    <property type="project" value="TreeGrafter"/>
</dbReference>
<dbReference type="EMBL" id="CAEZSR010000208">
    <property type="protein sequence ID" value="CAB4588110.1"/>
    <property type="molecule type" value="Genomic_DNA"/>
</dbReference>
<gene>
    <name evidence="1" type="ORF">UFOPK1493_03577</name>
</gene>
<evidence type="ECO:0000313" key="1">
    <source>
        <dbReference type="EMBL" id="CAB4588110.1"/>
    </source>
</evidence>
<name>A0A6J6FHL2_9ZZZZ</name>
<dbReference type="PANTHER" id="PTHR48100">
    <property type="entry name" value="BROAD-SPECIFICITY PHOSPHATASE YOR283W-RELATED"/>
    <property type="match status" value="1"/>
</dbReference>
<dbReference type="CDD" id="cd07067">
    <property type="entry name" value="HP_PGM_like"/>
    <property type="match status" value="1"/>
</dbReference>
<dbReference type="Gene3D" id="3.40.50.1240">
    <property type="entry name" value="Phosphoglycerate mutase-like"/>
    <property type="match status" value="1"/>
</dbReference>
<dbReference type="PANTHER" id="PTHR48100:SF1">
    <property type="entry name" value="HISTIDINE PHOSPHATASE FAMILY PROTEIN-RELATED"/>
    <property type="match status" value="1"/>
</dbReference>
<dbReference type="Pfam" id="PF00300">
    <property type="entry name" value="His_Phos_1"/>
    <property type="match status" value="1"/>
</dbReference>
<proteinExistence type="predicted"/>
<dbReference type="GO" id="GO:0016791">
    <property type="term" value="F:phosphatase activity"/>
    <property type="evidence" value="ECO:0007669"/>
    <property type="project" value="TreeGrafter"/>
</dbReference>
<protein>
    <submittedName>
        <fullName evidence="1">Unannotated protein</fullName>
    </submittedName>
</protein>
<organism evidence="1">
    <name type="scientific">freshwater metagenome</name>
    <dbReference type="NCBI Taxonomy" id="449393"/>
    <lineage>
        <taxon>unclassified sequences</taxon>
        <taxon>metagenomes</taxon>
        <taxon>ecological metagenomes</taxon>
    </lineage>
</organism>
<dbReference type="SUPFAM" id="SSF53254">
    <property type="entry name" value="Phosphoglycerate mutase-like"/>
    <property type="match status" value="1"/>
</dbReference>
<accession>A0A6J6FHL2</accession>
<dbReference type="SMART" id="SM00855">
    <property type="entry name" value="PGAM"/>
    <property type="match status" value="1"/>
</dbReference>
<reference evidence="1" key="1">
    <citation type="submission" date="2020-05" db="EMBL/GenBank/DDBJ databases">
        <authorList>
            <person name="Chiriac C."/>
            <person name="Salcher M."/>
            <person name="Ghai R."/>
            <person name="Kavagutti S V."/>
        </authorList>
    </citation>
    <scope>NUCLEOTIDE SEQUENCE</scope>
</reference>
<dbReference type="InterPro" id="IPR029033">
    <property type="entry name" value="His_PPase_superfam"/>
</dbReference>
<sequence length="225" mass="25636">MEIVFIRHGEPEWVRDGLNVDNPPLTERGHRQAERMAEALAGEHFDEVFCSPLLRARQTAAPLFAALGRPETIDPWLEEIRNPIWHGTPQEIADRAYTEQRERAAHDRWHGLEGGESMRDFVDRIHLGCTLFLEERGVCRLPSDYSLWDLARPDLRIALVAHAGTNSVAICHLLGIPAVPWEWDRFVIGHASISRVTTLRMGDGHTFGLTKLSDVEHLDRDDRTE</sequence>
<dbReference type="AlphaFoldDB" id="A0A6J6FHL2"/>